<keyword evidence="2 5" id="KW-0812">Transmembrane</keyword>
<gene>
    <name evidence="7" type="ORF">H4R20_005466</name>
</gene>
<protein>
    <recommendedName>
        <fullName evidence="6">G-protein coupled receptors family 3 profile domain-containing protein</fullName>
    </recommendedName>
</protein>
<dbReference type="InterPro" id="IPR017978">
    <property type="entry name" value="GPCR_3_C"/>
</dbReference>
<dbReference type="OrthoDB" id="5585295at2759"/>
<feature type="transmembrane region" description="Helical" evidence="5">
    <location>
        <begin position="215"/>
        <end position="233"/>
    </location>
</feature>
<evidence type="ECO:0000256" key="1">
    <source>
        <dbReference type="ARBA" id="ARBA00004141"/>
    </source>
</evidence>
<evidence type="ECO:0000256" key="3">
    <source>
        <dbReference type="ARBA" id="ARBA00022989"/>
    </source>
</evidence>
<feature type="non-terminal residue" evidence="7">
    <location>
        <position position="337"/>
    </location>
</feature>
<dbReference type="AlphaFoldDB" id="A0A9W8HRC9"/>
<feature type="transmembrane region" description="Helical" evidence="5">
    <location>
        <begin position="181"/>
        <end position="203"/>
    </location>
</feature>
<feature type="domain" description="G-protein coupled receptors family 3 profile" evidence="6">
    <location>
        <begin position="30"/>
        <end position="229"/>
    </location>
</feature>
<evidence type="ECO:0000259" key="6">
    <source>
        <dbReference type="Pfam" id="PF00003"/>
    </source>
</evidence>
<feature type="transmembrane region" description="Helical" evidence="5">
    <location>
        <begin position="66"/>
        <end position="84"/>
    </location>
</feature>
<evidence type="ECO:0000256" key="2">
    <source>
        <dbReference type="ARBA" id="ARBA00022692"/>
    </source>
</evidence>
<evidence type="ECO:0000256" key="4">
    <source>
        <dbReference type="ARBA" id="ARBA00023136"/>
    </source>
</evidence>
<dbReference type="EMBL" id="JANBUO010001841">
    <property type="protein sequence ID" value="KAJ2796635.1"/>
    <property type="molecule type" value="Genomic_DNA"/>
</dbReference>
<proteinExistence type="predicted"/>
<keyword evidence="3 5" id="KW-1133">Transmembrane helix</keyword>
<sequence length="337" mass="37721">MVAAADNVSDADRIQAASNLGISLDPVNALDTATIAVGSVFFVLTSVLLGYAWLNRRYQPIRAKNLPQTSLMLFCGVLWFVGDIGANGHVTTTGVWANCRLWHLWFRFMFAFLFSSCVLARVLALYWLLVRRKKLGGWQALVPFAASVLCIVVFCLVGQLVSPDVTVRYEADAALCLKASVYRACGLALQWGMWALVIVFMWLVRNIQSSFNEVLESLLIVLTMLVTLLQTTVNDAKYNPLSAHRAARVASTWMDFINANIIVWIILAYPVYQSMFNRKRYSINWRMNLVNDGFRREYALSGSTEVGAGSIYSVYPDSTLPLHYNSKKSCDNPGRQS</sequence>
<keyword evidence="8" id="KW-1185">Reference proteome</keyword>
<dbReference type="Pfam" id="PF00003">
    <property type="entry name" value="7tm_3"/>
    <property type="match status" value="1"/>
</dbReference>
<comment type="caution">
    <text evidence="7">The sequence shown here is derived from an EMBL/GenBank/DDBJ whole genome shotgun (WGS) entry which is preliminary data.</text>
</comment>
<keyword evidence="4 5" id="KW-0472">Membrane</keyword>
<feature type="transmembrane region" description="Helical" evidence="5">
    <location>
        <begin position="33"/>
        <end position="54"/>
    </location>
</feature>
<reference evidence="7" key="1">
    <citation type="submission" date="2022-07" db="EMBL/GenBank/DDBJ databases">
        <title>Phylogenomic reconstructions and comparative analyses of Kickxellomycotina fungi.</title>
        <authorList>
            <person name="Reynolds N.K."/>
            <person name="Stajich J.E."/>
            <person name="Barry K."/>
            <person name="Grigoriev I.V."/>
            <person name="Crous P."/>
            <person name="Smith M.E."/>
        </authorList>
    </citation>
    <scope>NUCLEOTIDE SEQUENCE</scope>
    <source>
        <strain evidence="7">NRRL 1565</strain>
    </source>
</reference>
<dbReference type="GO" id="GO:0016020">
    <property type="term" value="C:membrane"/>
    <property type="evidence" value="ECO:0007669"/>
    <property type="project" value="UniProtKB-SubCell"/>
</dbReference>
<dbReference type="GO" id="GO:0004930">
    <property type="term" value="F:G protein-coupled receptor activity"/>
    <property type="evidence" value="ECO:0007669"/>
    <property type="project" value="InterPro"/>
</dbReference>
<organism evidence="7 8">
    <name type="scientific">Coemansia guatemalensis</name>
    <dbReference type="NCBI Taxonomy" id="2761395"/>
    <lineage>
        <taxon>Eukaryota</taxon>
        <taxon>Fungi</taxon>
        <taxon>Fungi incertae sedis</taxon>
        <taxon>Zoopagomycota</taxon>
        <taxon>Kickxellomycotina</taxon>
        <taxon>Kickxellomycetes</taxon>
        <taxon>Kickxellales</taxon>
        <taxon>Kickxellaceae</taxon>
        <taxon>Coemansia</taxon>
    </lineage>
</organism>
<feature type="transmembrane region" description="Helical" evidence="5">
    <location>
        <begin position="104"/>
        <end position="129"/>
    </location>
</feature>
<evidence type="ECO:0000313" key="7">
    <source>
        <dbReference type="EMBL" id="KAJ2796635.1"/>
    </source>
</evidence>
<evidence type="ECO:0000313" key="8">
    <source>
        <dbReference type="Proteomes" id="UP001140094"/>
    </source>
</evidence>
<comment type="subcellular location">
    <subcellularLocation>
        <location evidence="1">Membrane</location>
        <topology evidence="1">Multi-pass membrane protein</topology>
    </subcellularLocation>
</comment>
<dbReference type="Proteomes" id="UP001140094">
    <property type="component" value="Unassembled WGS sequence"/>
</dbReference>
<evidence type="ECO:0000256" key="5">
    <source>
        <dbReference type="SAM" id="Phobius"/>
    </source>
</evidence>
<name>A0A9W8HRC9_9FUNG</name>
<feature type="transmembrane region" description="Helical" evidence="5">
    <location>
        <begin position="141"/>
        <end position="161"/>
    </location>
</feature>
<accession>A0A9W8HRC9</accession>
<feature type="transmembrane region" description="Helical" evidence="5">
    <location>
        <begin position="253"/>
        <end position="272"/>
    </location>
</feature>